<accession>A0A2T5BAI6</accession>
<dbReference type="EMBL" id="PZZZ01000003">
    <property type="protein sequence ID" value="PTM95988.1"/>
    <property type="molecule type" value="Genomic_DNA"/>
</dbReference>
<evidence type="ECO:0000313" key="2">
    <source>
        <dbReference type="EMBL" id="PTM95988.1"/>
    </source>
</evidence>
<keyword evidence="3" id="KW-1185">Reference proteome</keyword>
<organism evidence="2 3">
    <name type="scientific">Mycoplana dimorpha</name>
    <dbReference type="NCBI Taxonomy" id="28320"/>
    <lineage>
        <taxon>Bacteria</taxon>
        <taxon>Pseudomonadati</taxon>
        <taxon>Pseudomonadota</taxon>
        <taxon>Alphaproteobacteria</taxon>
        <taxon>Hyphomicrobiales</taxon>
        <taxon>Rhizobiaceae</taxon>
        <taxon>Mycoplana</taxon>
    </lineage>
</organism>
<proteinExistence type="predicted"/>
<evidence type="ECO:0000256" key="1">
    <source>
        <dbReference type="SAM" id="MobiDB-lite"/>
    </source>
</evidence>
<dbReference type="AlphaFoldDB" id="A0A2T5BAI6"/>
<feature type="compositionally biased region" description="Low complexity" evidence="1">
    <location>
        <begin position="17"/>
        <end position="26"/>
    </location>
</feature>
<name>A0A2T5BAI6_MYCDI</name>
<feature type="region of interest" description="Disordered" evidence="1">
    <location>
        <begin position="14"/>
        <end position="35"/>
    </location>
</feature>
<dbReference type="Proteomes" id="UP000241247">
    <property type="component" value="Unassembled WGS sequence"/>
</dbReference>
<reference evidence="2 3" key="1">
    <citation type="submission" date="2018-04" db="EMBL/GenBank/DDBJ databases">
        <title>Genomic Encyclopedia of Type Strains, Phase IV (KMG-IV): sequencing the most valuable type-strain genomes for metagenomic binning, comparative biology and taxonomic classification.</title>
        <authorList>
            <person name="Goeker M."/>
        </authorList>
    </citation>
    <scope>NUCLEOTIDE SEQUENCE [LARGE SCALE GENOMIC DNA]</scope>
    <source>
        <strain evidence="2 3">DSM 7138</strain>
    </source>
</reference>
<protein>
    <submittedName>
        <fullName evidence="2">Uncharacterized protein</fullName>
    </submittedName>
</protein>
<comment type="caution">
    <text evidence="2">The sequence shown here is derived from an EMBL/GenBank/DDBJ whole genome shotgun (WGS) entry which is preliminary data.</text>
</comment>
<sequence>MDIVTQEQARNALLKMGGAPAAPVGAGRDDCSDRD</sequence>
<evidence type="ECO:0000313" key="3">
    <source>
        <dbReference type="Proteomes" id="UP000241247"/>
    </source>
</evidence>
<gene>
    <name evidence="2" type="ORF">C7449_1031</name>
</gene>